<dbReference type="PANTHER" id="PTHR11076">
    <property type="entry name" value="DNA REPAIR POLYMERASE UMUC / TRANSFERASE FAMILY MEMBER"/>
    <property type="match status" value="1"/>
</dbReference>
<evidence type="ECO:0000313" key="4">
    <source>
        <dbReference type="Proteomes" id="UP000057158"/>
    </source>
</evidence>
<dbReference type="GO" id="GO:0042276">
    <property type="term" value="P:error-prone translesion synthesis"/>
    <property type="evidence" value="ECO:0007669"/>
    <property type="project" value="TreeGrafter"/>
</dbReference>
<dbReference type="GO" id="GO:0006281">
    <property type="term" value="P:DNA repair"/>
    <property type="evidence" value="ECO:0007669"/>
    <property type="project" value="InterPro"/>
</dbReference>
<dbReference type="OrthoDB" id="9808813at2"/>
<evidence type="ECO:0000313" key="3">
    <source>
        <dbReference type="EMBL" id="ALC14837.1"/>
    </source>
</evidence>
<comment type="similarity">
    <text evidence="1">Belongs to the DNA polymerase type-Y family.</text>
</comment>
<gene>
    <name evidence="3" type="ORF">DSOUD_0036</name>
</gene>
<dbReference type="RefSeq" id="WP_053549098.1">
    <property type="nucleotide sequence ID" value="NZ_CP010802.1"/>
</dbReference>
<organism evidence="3 4">
    <name type="scientific">Desulfuromonas soudanensis</name>
    <dbReference type="NCBI Taxonomy" id="1603606"/>
    <lineage>
        <taxon>Bacteria</taxon>
        <taxon>Pseudomonadati</taxon>
        <taxon>Thermodesulfobacteriota</taxon>
        <taxon>Desulfuromonadia</taxon>
        <taxon>Desulfuromonadales</taxon>
        <taxon>Desulfuromonadaceae</taxon>
        <taxon>Desulfuromonas</taxon>
    </lineage>
</organism>
<evidence type="ECO:0000259" key="2">
    <source>
        <dbReference type="PROSITE" id="PS50173"/>
    </source>
</evidence>
<dbReference type="AlphaFoldDB" id="A0A0M4DEA1"/>
<dbReference type="Gene3D" id="1.10.150.20">
    <property type="entry name" value="5' to 3' exonuclease, C-terminal subdomain"/>
    <property type="match status" value="1"/>
</dbReference>
<dbReference type="GO" id="GO:0003887">
    <property type="term" value="F:DNA-directed DNA polymerase activity"/>
    <property type="evidence" value="ECO:0007669"/>
    <property type="project" value="UniProtKB-KW"/>
</dbReference>
<evidence type="ECO:0000256" key="1">
    <source>
        <dbReference type="ARBA" id="ARBA00010945"/>
    </source>
</evidence>
<dbReference type="GO" id="GO:0005829">
    <property type="term" value="C:cytosol"/>
    <property type="evidence" value="ECO:0007669"/>
    <property type="project" value="TreeGrafter"/>
</dbReference>
<name>A0A0M4DEA1_9BACT</name>
<feature type="domain" description="UmuC" evidence="2">
    <location>
        <begin position="5"/>
        <end position="186"/>
    </location>
</feature>
<dbReference type="STRING" id="1603606.DSOUD_0036"/>
<dbReference type="Proteomes" id="UP000057158">
    <property type="component" value="Chromosome"/>
</dbReference>
<dbReference type="GO" id="GO:0009432">
    <property type="term" value="P:SOS response"/>
    <property type="evidence" value="ECO:0007669"/>
    <property type="project" value="TreeGrafter"/>
</dbReference>
<dbReference type="InterPro" id="IPR001126">
    <property type="entry name" value="UmuC"/>
</dbReference>
<dbReference type="InterPro" id="IPR043502">
    <property type="entry name" value="DNA/RNA_pol_sf"/>
</dbReference>
<dbReference type="InterPro" id="IPR017961">
    <property type="entry name" value="DNA_pol_Y-fam_little_finger"/>
</dbReference>
<dbReference type="Pfam" id="PF11799">
    <property type="entry name" value="IMS_C"/>
    <property type="match status" value="1"/>
</dbReference>
<dbReference type="GO" id="GO:0003684">
    <property type="term" value="F:damaged DNA binding"/>
    <property type="evidence" value="ECO:0007669"/>
    <property type="project" value="InterPro"/>
</dbReference>
<dbReference type="SUPFAM" id="SSF56672">
    <property type="entry name" value="DNA/RNA polymerases"/>
    <property type="match status" value="1"/>
</dbReference>
<dbReference type="Gene3D" id="3.40.1170.60">
    <property type="match status" value="1"/>
</dbReference>
<proteinExistence type="inferred from homology"/>
<dbReference type="PATRIC" id="fig|1603606.3.peg.44"/>
<protein>
    <submittedName>
        <fullName evidence="3">DNA polymerase IV</fullName>
    </submittedName>
</protein>
<dbReference type="KEGG" id="des:DSOUD_0036"/>
<dbReference type="Gene3D" id="3.30.70.270">
    <property type="match status" value="1"/>
</dbReference>
<keyword evidence="4" id="KW-1185">Reference proteome</keyword>
<accession>A0A0M4DEA1</accession>
<sequence length="392" mass="42172">MERDILHLAIPAFPIAVARVGDPALRGRPVAIAPGNSDRALLQCVSAEARAEGVCEGMPVYRARRCCPPLLLRLPDPATAARAFRSILEIAAHYSPLGEPALPGRLYLDLTGSTRLLGPGRDAAARLERELSARLGLSSALGVAGNKLISCIAAGTLGHPGVCDVERGGEASFIAPLPVAALPGVGAARQALLLEELGLRRIGDLADLAVSQLRLAFGPFAPLLHQRARGIDPSPVQRPQRRAEISEEAILSRAENDDDILLAEVGRLAESCAFQLRRLGRGAGSLVLTLFYEDGVSEEHRAPFPAPESRDRALLAAAEALFDRGCQRRVRIKGMRLLCRRLAGENRQLPLFTEEEADPRLDALQDALDTLRRRHGMDVVRHAAAHPPSVDF</sequence>
<reference evidence="3 4" key="1">
    <citation type="submission" date="2015-07" db="EMBL/GenBank/DDBJ databases">
        <title>Isolation and Genomic Characterization of a Novel Halophilic Metal-Reducing Deltaproteobacterium from the Deep Subsurface.</title>
        <authorList>
            <person name="Badalamenti J.P."/>
            <person name="Summers Z.M."/>
            <person name="Gralnick J.A."/>
            <person name="Bond D.R."/>
        </authorList>
    </citation>
    <scope>NUCLEOTIDE SEQUENCE [LARGE SCALE GENOMIC DNA]</scope>
    <source>
        <strain evidence="3 4">WTL</strain>
    </source>
</reference>
<dbReference type="EMBL" id="CP010802">
    <property type="protein sequence ID" value="ALC14837.1"/>
    <property type="molecule type" value="Genomic_DNA"/>
</dbReference>
<dbReference type="InterPro" id="IPR050116">
    <property type="entry name" value="DNA_polymerase-Y"/>
</dbReference>
<dbReference type="Pfam" id="PF00817">
    <property type="entry name" value="IMS"/>
    <property type="match status" value="1"/>
</dbReference>
<dbReference type="PROSITE" id="PS50173">
    <property type="entry name" value="UMUC"/>
    <property type="match status" value="1"/>
</dbReference>
<dbReference type="InterPro" id="IPR043128">
    <property type="entry name" value="Rev_trsase/Diguanyl_cyclase"/>
</dbReference>
<dbReference type="PANTHER" id="PTHR11076:SF33">
    <property type="entry name" value="DNA POLYMERASE KAPPA"/>
    <property type="match status" value="1"/>
</dbReference>